<sequence>MSEEKALPLRGVRCRGCGRTAFPVQDFGCERCGAHGDDLEPVELSGNGTVLALLTVHEHPDPAVPTPAAIAGIQLEEGPVLRARVGAGVDAAGAAVTAAADGGVLVFQKRNGADNR</sequence>
<dbReference type="Pfam" id="PF01796">
    <property type="entry name" value="OB_ChsH2_C"/>
    <property type="match status" value="1"/>
</dbReference>
<organism evidence="2 3">
    <name type="scientific">Actinomadura rugatobispora</name>
    <dbReference type="NCBI Taxonomy" id="1994"/>
    <lineage>
        <taxon>Bacteria</taxon>
        <taxon>Bacillati</taxon>
        <taxon>Actinomycetota</taxon>
        <taxon>Actinomycetes</taxon>
        <taxon>Streptosporangiales</taxon>
        <taxon>Thermomonosporaceae</taxon>
        <taxon>Actinomadura</taxon>
    </lineage>
</organism>
<evidence type="ECO:0000313" key="3">
    <source>
        <dbReference type="Proteomes" id="UP001596074"/>
    </source>
</evidence>
<gene>
    <name evidence="2" type="ORF">ACFPZN_28330</name>
</gene>
<dbReference type="InterPro" id="IPR002878">
    <property type="entry name" value="ChsH2_C"/>
</dbReference>
<dbReference type="EMBL" id="JBHSON010000043">
    <property type="protein sequence ID" value="MFC5749548.1"/>
    <property type="molecule type" value="Genomic_DNA"/>
</dbReference>
<evidence type="ECO:0000313" key="2">
    <source>
        <dbReference type="EMBL" id="MFC5749548.1"/>
    </source>
</evidence>
<dbReference type="Proteomes" id="UP001596074">
    <property type="component" value="Unassembled WGS sequence"/>
</dbReference>
<evidence type="ECO:0000259" key="1">
    <source>
        <dbReference type="Pfam" id="PF01796"/>
    </source>
</evidence>
<dbReference type="SUPFAM" id="SSF50249">
    <property type="entry name" value="Nucleic acid-binding proteins"/>
    <property type="match status" value="1"/>
</dbReference>
<proteinExistence type="predicted"/>
<dbReference type="RefSeq" id="WP_378285276.1">
    <property type="nucleotide sequence ID" value="NZ_JBHSON010000043.1"/>
</dbReference>
<feature type="domain" description="ChsH2 C-terminal OB-fold" evidence="1">
    <location>
        <begin position="42"/>
        <end position="98"/>
    </location>
</feature>
<dbReference type="InterPro" id="IPR012340">
    <property type="entry name" value="NA-bd_OB-fold"/>
</dbReference>
<comment type="caution">
    <text evidence="2">The sequence shown here is derived from an EMBL/GenBank/DDBJ whole genome shotgun (WGS) entry which is preliminary data.</text>
</comment>
<name>A0ABW1A3X8_9ACTN</name>
<reference evidence="3" key="1">
    <citation type="journal article" date="2019" name="Int. J. Syst. Evol. Microbiol.">
        <title>The Global Catalogue of Microorganisms (GCM) 10K type strain sequencing project: providing services to taxonomists for standard genome sequencing and annotation.</title>
        <authorList>
            <consortium name="The Broad Institute Genomics Platform"/>
            <consortium name="The Broad Institute Genome Sequencing Center for Infectious Disease"/>
            <person name="Wu L."/>
            <person name="Ma J."/>
        </authorList>
    </citation>
    <scope>NUCLEOTIDE SEQUENCE [LARGE SCALE GENOMIC DNA]</scope>
    <source>
        <strain evidence="3">KCTC 42087</strain>
    </source>
</reference>
<accession>A0ABW1A3X8</accession>
<protein>
    <submittedName>
        <fullName evidence="2">Zn-ribbon domain-containing OB-fold protein</fullName>
    </submittedName>
</protein>
<keyword evidence="3" id="KW-1185">Reference proteome</keyword>